<evidence type="ECO:0000256" key="3">
    <source>
        <dbReference type="ARBA" id="ARBA00023163"/>
    </source>
</evidence>
<keyword evidence="2" id="KW-0238">DNA-binding</keyword>
<gene>
    <name evidence="5" type="ORF">DTO57_06975</name>
</gene>
<dbReference type="RefSeq" id="WP_114117503.1">
    <property type="nucleotide sequence ID" value="NZ_BMHU01000003.1"/>
</dbReference>
<proteinExistence type="predicted"/>
<evidence type="ECO:0000259" key="4">
    <source>
        <dbReference type="Pfam" id="PF13377"/>
    </source>
</evidence>
<dbReference type="InterPro" id="IPR046335">
    <property type="entry name" value="LacI/GalR-like_sensor"/>
</dbReference>
<keyword evidence="6" id="KW-1185">Reference proteome</keyword>
<name>A0A367Y2N4_9MICO</name>
<reference evidence="5 6" key="1">
    <citation type="submission" date="2018-07" db="EMBL/GenBank/DDBJ databases">
        <title>Microbacterium endoborsara sp. nov., a novel actinobacterium isolated from Borszczowia aralocaspica.</title>
        <authorList>
            <person name="An D."/>
        </authorList>
    </citation>
    <scope>NUCLEOTIDE SEQUENCE [LARGE SCALE GENOMIC DNA]</scope>
    <source>
        <strain evidence="5 6">C1.15228</strain>
    </source>
</reference>
<evidence type="ECO:0000313" key="5">
    <source>
        <dbReference type="EMBL" id="RCK59889.1"/>
    </source>
</evidence>
<protein>
    <recommendedName>
        <fullName evidence="4">Transcriptional regulator LacI/GalR-like sensor domain-containing protein</fullName>
    </recommendedName>
</protein>
<dbReference type="SUPFAM" id="SSF53822">
    <property type="entry name" value="Periplasmic binding protein-like I"/>
    <property type="match status" value="1"/>
</dbReference>
<dbReference type="Pfam" id="PF13377">
    <property type="entry name" value="Peripla_BP_3"/>
    <property type="match status" value="1"/>
</dbReference>
<accession>A0A367Y2N4</accession>
<keyword evidence="1" id="KW-0805">Transcription regulation</keyword>
<evidence type="ECO:0000256" key="2">
    <source>
        <dbReference type="ARBA" id="ARBA00023125"/>
    </source>
</evidence>
<dbReference type="OrthoDB" id="2854648at2"/>
<dbReference type="PANTHER" id="PTHR30146">
    <property type="entry name" value="LACI-RELATED TRANSCRIPTIONAL REPRESSOR"/>
    <property type="match status" value="1"/>
</dbReference>
<dbReference type="Gene3D" id="3.40.50.2300">
    <property type="match status" value="2"/>
</dbReference>
<dbReference type="EMBL" id="QORO01000002">
    <property type="protein sequence ID" value="RCK59889.1"/>
    <property type="molecule type" value="Genomic_DNA"/>
</dbReference>
<dbReference type="Proteomes" id="UP000253508">
    <property type="component" value="Unassembled WGS sequence"/>
</dbReference>
<dbReference type="PANTHER" id="PTHR30146:SF153">
    <property type="entry name" value="LACTOSE OPERON REPRESSOR"/>
    <property type="match status" value="1"/>
</dbReference>
<organism evidence="5 6">
    <name type="scientific">Microbacterium sorbitolivorans</name>
    <dbReference type="NCBI Taxonomy" id="1867410"/>
    <lineage>
        <taxon>Bacteria</taxon>
        <taxon>Bacillati</taxon>
        <taxon>Actinomycetota</taxon>
        <taxon>Actinomycetes</taxon>
        <taxon>Micrococcales</taxon>
        <taxon>Microbacteriaceae</taxon>
        <taxon>Microbacterium</taxon>
    </lineage>
</organism>
<sequence length="114" mass="11951">MIGAGAPARAMLDLADPPTAIFAASDPSALDVIRSLTRDGFRIPEDVSVIGYDDTYAMLPAPRLLTTVHTPVPELGALAVRTVLGLRDGVAPVSHHVDLATSLVVRETTSPPIQ</sequence>
<evidence type="ECO:0000256" key="1">
    <source>
        <dbReference type="ARBA" id="ARBA00023015"/>
    </source>
</evidence>
<dbReference type="InterPro" id="IPR028082">
    <property type="entry name" value="Peripla_BP_I"/>
</dbReference>
<dbReference type="GO" id="GO:0003700">
    <property type="term" value="F:DNA-binding transcription factor activity"/>
    <property type="evidence" value="ECO:0007669"/>
    <property type="project" value="TreeGrafter"/>
</dbReference>
<dbReference type="GO" id="GO:0000976">
    <property type="term" value="F:transcription cis-regulatory region binding"/>
    <property type="evidence" value="ECO:0007669"/>
    <property type="project" value="TreeGrafter"/>
</dbReference>
<evidence type="ECO:0000313" key="6">
    <source>
        <dbReference type="Proteomes" id="UP000253508"/>
    </source>
</evidence>
<feature type="domain" description="Transcriptional regulator LacI/GalR-like sensor" evidence="4">
    <location>
        <begin position="13"/>
        <end position="109"/>
    </location>
</feature>
<dbReference type="AlphaFoldDB" id="A0A367Y2N4"/>
<comment type="caution">
    <text evidence="5">The sequence shown here is derived from an EMBL/GenBank/DDBJ whole genome shotgun (WGS) entry which is preliminary data.</text>
</comment>
<keyword evidence="3" id="KW-0804">Transcription</keyword>